<gene>
    <name evidence="3" type="ORF">NITMOv2_2796</name>
</gene>
<accession>A0A0K2GE17</accession>
<dbReference type="KEGG" id="nmv:NITMOv2_2796"/>
<evidence type="ECO:0000313" key="3">
    <source>
        <dbReference type="EMBL" id="ALA59205.1"/>
    </source>
</evidence>
<evidence type="ECO:0000256" key="1">
    <source>
        <dbReference type="SAM" id="MobiDB-lite"/>
    </source>
</evidence>
<keyword evidence="2" id="KW-1133">Transmembrane helix</keyword>
<sequence length="221" mass="24984">MKDILRTRMALAEKLELLEQRVEEKVQGTRSAAIDVITHAKNTVVDFMESTSEQLDPTVQAGRRPWLLVGGAIAIGFLAGWMDTRRRNSGVYPYYPERAKGADVMPSEADWEHRRGVYPYYPAQTESDQDAAERRAERPRQGSPPGTDAMRQVASLWSDFTEQFAKERLRLQEAALQTGRSFIQDLAHIVAQSLIDAITRRPQASSPSRQEPARERMKLAS</sequence>
<dbReference type="STRING" id="42253.NITMOv2_2796"/>
<organism evidence="3 4">
    <name type="scientific">Nitrospira moscoviensis</name>
    <dbReference type="NCBI Taxonomy" id="42253"/>
    <lineage>
        <taxon>Bacteria</taxon>
        <taxon>Pseudomonadati</taxon>
        <taxon>Nitrospirota</taxon>
        <taxon>Nitrospiria</taxon>
        <taxon>Nitrospirales</taxon>
        <taxon>Nitrospiraceae</taxon>
        <taxon>Nitrospira</taxon>
    </lineage>
</organism>
<protein>
    <recommendedName>
        <fullName evidence="5">DUF3618 domain-containing protein</fullName>
    </recommendedName>
</protein>
<feature type="compositionally biased region" description="Basic and acidic residues" evidence="1">
    <location>
        <begin position="211"/>
        <end position="221"/>
    </location>
</feature>
<feature type="region of interest" description="Disordered" evidence="1">
    <location>
        <begin position="120"/>
        <end position="149"/>
    </location>
</feature>
<evidence type="ECO:0008006" key="5">
    <source>
        <dbReference type="Google" id="ProtNLM"/>
    </source>
</evidence>
<dbReference type="PATRIC" id="fig|42253.5.peg.2763"/>
<name>A0A0K2GE17_NITMO</name>
<reference evidence="3 4" key="1">
    <citation type="journal article" date="2015" name="Proc. Natl. Acad. Sci. U.S.A.">
        <title>Expanded metabolic versatility of ubiquitous nitrite-oxidizing bacteria from the genus Nitrospira.</title>
        <authorList>
            <person name="Koch H."/>
            <person name="Lucker S."/>
            <person name="Albertsen M."/>
            <person name="Kitzinger K."/>
            <person name="Herbold C."/>
            <person name="Spieck E."/>
            <person name="Nielsen P.H."/>
            <person name="Wagner M."/>
            <person name="Daims H."/>
        </authorList>
    </citation>
    <scope>NUCLEOTIDE SEQUENCE [LARGE SCALE GENOMIC DNA]</scope>
    <source>
        <strain evidence="3 4">NSP M-1</strain>
    </source>
</reference>
<proteinExistence type="predicted"/>
<feature type="compositionally biased region" description="Basic and acidic residues" evidence="1">
    <location>
        <begin position="131"/>
        <end position="140"/>
    </location>
</feature>
<keyword evidence="2" id="KW-0472">Membrane</keyword>
<keyword evidence="2" id="KW-0812">Transmembrane</keyword>
<dbReference type="EMBL" id="CP011801">
    <property type="protein sequence ID" value="ALA59205.1"/>
    <property type="molecule type" value="Genomic_DNA"/>
</dbReference>
<keyword evidence="4" id="KW-1185">Reference proteome</keyword>
<feature type="transmembrane region" description="Helical" evidence="2">
    <location>
        <begin position="65"/>
        <end position="82"/>
    </location>
</feature>
<evidence type="ECO:0000313" key="4">
    <source>
        <dbReference type="Proteomes" id="UP000069205"/>
    </source>
</evidence>
<evidence type="ECO:0000256" key="2">
    <source>
        <dbReference type="SAM" id="Phobius"/>
    </source>
</evidence>
<dbReference type="AlphaFoldDB" id="A0A0K2GE17"/>
<dbReference type="Proteomes" id="UP000069205">
    <property type="component" value="Chromosome"/>
</dbReference>
<feature type="region of interest" description="Disordered" evidence="1">
    <location>
        <begin position="198"/>
        <end position="221"/>
    </location>
</feature>